<dbReference type="Pfam" id="PF13217">
    <property type="entry name" value="DUF4025"/>
    <property type="match status" value="1"/>
</dbReference>
<gene>
    <name evidence="2" type="ORF">CWS01_04970</name>
</gene>
<evidence type="ECO:0000313" key="3">
    <source>
        <dbReference type="Proteomes" id="UP000233375"/>
    </source>
</evidence>
<accession>A0A2N0Z514</accession>
<dbReference type="Proteomes" id="UP000233375">
    <property type="component" value="Unassembled WGS sequence"/>
</dbReference>
<comment type="caution">
    <text evidence="2">The sequence shown here is derived from an EMBL/GenBank/DDBJ whole genome shotgun (WGS) entry which is preliminary data.</text>
</comment>
<feature type="compositionally biased region" description="Basic and acidic residues" evidence="1">
    <location>
        <begin position="17"/>
        <end position="41"/>
    </location>
</feature>
<feature type="compositionally biased region" description="Polar residues" evidence="1">
    <location>
        <begin position="1"/>
        <end position="10"/>
    </location>
</feature>
<dbReference type="OrthoDB" id="2476089at2"/>
<organism evidence="2 3">
    <name type="scientific">Niallia nealsonii</name>
    <dbReference type="NCBI Taxonomy" id="115979"/>
    <lineage>
        <taxon>Bacteria</taxon>
        <taxon>Bacillati</taxon>
        <taxon>Bacillota</taxon>
        <taxon>Bacilli</taxon>
        <taxon>Bacillales</taxon>
        <taxon>Bacillaceae</taxon>
        <taxon>Niallia</taxon>
    </lineage>
</organism>
<dbReference type="InterPro" id="IPR025100">
    <property type="entry name" value="DUF4025"/>
</dbReference>
<sequence length="57" mass="6318">MTLTKNTTDSPAGKTYSAKDKHEQEHGDEVLKGLSETHEQATDTLTEGTIDQKKDKE</sequence>
<reference evidence="2 3" key="1">
    <citation type="journal article" date="2003" name="Int. J. Syst. Evol. Microbiol.">
        <title>Bacillus nealsonii sp. nov., isolated from a spacecraft-assembly facility, whose spores are gamma-radiation resistant.</title>
        <authorList>
            <person name="Venkateswaran K."/>
            <person name="Kempf M."/>
            <person name="Chen F."/>
            <person name="Satomi M."/>
            <person name="Nicholson W."/>
            <person name="Kern R."/>
        </authorList>
    </citation>
    <scope>NUCLEOTIDE SEQUENCE [LARGE SCALE GENOMIC DNA]</scope>
    <source>
        <strain evidence="2 3">FO-92</strain>
    </source>
</reference>
<dbReference type="AlphaFoldDB" id="A0A2N0Z514"/>
<evidence type="ECO:0000256" key="1">
    <source>
        <dbReference type="SAM" id="MobiDB-lite"/>
    </source>
</evidence>
<keyword evidence="3" id="KW-1185">Reference proteome</keyword>
<name>A0A2N0Z514_9BACI</name>
<feature type="region of interest" description="Disordered" evidence="1">
    <location>
        <begin position="1"/>
        <end position="57"/>
    </location>
</feature>
<dbReference type="EMBL" id="PISE01000011">
    <property type="protein sequence ID" value="PKG24615.1"/>
    <property type="molecule type" value="Genomic_DNA"/>
</dbReference>
<protein>
    <submittedName>
        <fullName evidence="2">DUF4025 domain-containing protein</fullName>
    </submittedName>
</protein>
<evidence type="ECO:0000313" key="2">
    <source>
        <dbReference type="EMBL" id="PKG24615.1"/>
    </source>
</evidence>
<proteinExistence type="predicted"/>